<dbReference type="Proteomes" id="UP000007966">
    <property type="component" value="Chromosome"/>
</dbReference>
<dbReference type="HOGENOM" id="CLU_188508_1_0_6"/>
<keyword evidence="2" id="KW-1185">Reference proteome</keyword>
<protein>
    <submittedName>
        <fullName evidence="1">Uncharacterized protein</fullName>
    </submittedName>
</protein>
<dbReference type="EMBL" id="BX950851">
    <property type="protein sequence ID" value="CAG76311.1"/>
    <property type="molecule type" value="Genomic_DNA"/>
</dbReference>
<name>Q6D1N4_PECAS</name>
<reference evidence="1" key="1">
    <citation type="submission" date="2004-02" db="EMBL/GenBank/DDBJ databases">
        <title>The genome sequence of the enterobacterial phytopathogen Erwinia carotovora subsp. atroseptica SCRI1043 and functional genomic identification of novel virulence factors.</title>
        <authorList>
            <person name="Bell K.S."/>
            <person name="Sebaihia M."/>
            <person name="Pritchard L."/>
            <person name="Holden M."/>
            <person name="Hyman L.J."/>
            <person name="Holeva M.C."/>
            <person name="Thomson N.R."/>
            <person name="Bentley S.D."/>
            <person name="Churcher C."/>
            <person name="Mungall K."/>
            <person name="Atkin R."/>
            <person name="Bason N."/>
            <person name="Brooks K."/>
            <person name="Chillingworth T."/>
            <person name="Clark K."/>
            <person name="Doggett J."/>
            <person name="Fraser A."/>
            <person name="Hance Z."/>
            <person name="Hauser H."/>
            <person name="Jagels K."/>
            <person name="Moule S."/>
            <person name="Norbertczak H."/>
            <person name="Ormond D."/>
            <person name="Price C."/>
            <person name="Quail M.A."/>
            <person name="Sanders M."/>
            <person name="Walker D."/>
            <person name="Whitehead S."/>
            <person name="Salmond G.P.C."/>
            <person name="Birch P.R.J."/>
            <person name="Barrell B.G."/>
            <person name="Parkhill J."/>
            <person name="Toth I.K."/>
        </authorList>
    </citation>
    <scope>NUCLEOTIDE SEQUENCE</scope>
    <source>
        <strain evidence="1">SCRI1043</strain>
    </source>
</reference>
<evidence type="ECO:0000313" key="2">
    <source>
        <dbReference type="Proteomes" id="UP000007966"/>
    </source>
</evidence>
<dbReference type="STRING" id="218491.ECA3411"/>
<dbReference type="KEGG" id="eca:ECA3411"/>
<sequence length="82" mass="9479">MIFMNKKELKDRLIKEKVSRTLYSLDGGLPNEKLCLDHENGCWVVYYSERGIKTGMVSFPTEDEACEYIYDQINAIVIGKVK</sequence>
<proteinExistence type="predicted"/>
<evidence type="ECO:0000313" key="1">
    <source>
        <dbReference type="EMBL" id="CAG76311.1"/>
    </source>
</evidence>
<accession>Q6D1N4</accession>
<dbReference type="eggNOG" id="ENOG50335U3">
    <property type="taxonomic scope" value="Bacteria"/>
</dbReference>
<dbReference type="AlphaFoldDB" id="Q6D1N4"/>
<gene>
    <name evidence="1" type="ordered locus">ECA3411</name>
</gene>
<organism evidence="1 2">
    <name type="scientific">Pectobacterium atrosepticum (strain SCRI 1043 / ATCC BAA-672)</name>
    <name type="common">Erwinia carotovora subsp. atroseptica</name>
    <dbReference type="NCBI Taxonomy" id="218491"/>
    <lineage>
        <taxon>Bacteria</taxon>
        <taxon>Pseudomonadati</taxon>
        <taxon>Pseudomonadota</taxon>
        <taxon>Gammaproteobacteria</taxon>
        <taxon>Enterobacterales</taxon>
        <taxon>Pectobacteriaceae</taxon>
        <taxon>Pectobacterium</taxon>
    </lineage>
</organism>